<dbReference type="AlphaFoldDB" id="A0A438KQU7"/>
<keyword evidence="6 9" id="KW-0067">ATP-binding</keyword>
<dbReference type="GO" id="GO:0006970">
    <property type="term" value="P:response to osmotic stress"/>
    <property type="evidence" value="ECO:0007669"/>
    <property type="project" value="UniProtKB-ARBA"/>
</dbReference>
<dbReference type="Pfam" id="PF00069">
    <property type="entry name" value="Pkinase"/>
    <property type="match status" value="2"/>
</dbReference>
<evidence type="ECO:0000256" key="5">
    <source>
        <dbReference type="ARBA" id="ARBA00022777"/>
    </source>
</evidence>
<dbReference type="Gene3D" id="3.30.200.20">
    <property type="entry name" value="Phosphorylase Kinase, domain 1"/>
    <property type="match status" value="1"/>
</dbReference>
<comment type="catalytic activity">
    <reaction evidence="8">
        <text>L-seryl-[protein] + ATP = O-phospho-L-seryl-[protein] + ADP + H(+)</text>
        <dbReference type="Rhea" id="RHEA:17989"/>
        <dbReference type="Rhea" id="RHEA-COMP:9863"/>
        <dbReference type="Rhea" id="RHEA-COMP:11604"/>
        <dbReference type="ChEBI" id="CHEBI:15378"/>
        <dbReference type="ChEBI" id="CHEBI:29999"/>
        <dbReference type="ChEBI" id="CHEBI:30616"/>
        <dbReference type="ChEBI" id="CHEBI:83421"/>
        <dbReference type="ChEBI" id="CHEBI:456216"/>
        <dbReference type="EC" id="2.7.11.1"/>
    </reaction>
</comment>
<keyword evidence="4 9" id="KW-0547">Nucleotide-binding</keyword>
<feature type="binding site" evidence="9">
    <location>
        <position position="193"/>
    </location>
    <ligand>
        <name>ATP</name>
        <dbReference type="ChEBI" id="CHEBI:30616"/>
    </ligand>
</feature>
<keyword evidence="5 11" id="KW-0418">Kinase</keyword>
<dbReference type="PROSITE" id="PS00108">
    <property type="entry name" value="PROTEIN_KINASE_ST"/>
    <property type="match status" value="1"/>
</dbReference>
<evidence type="ECO:0000256" key="1">
    <source>
        <dbReference type="ARBA" id="ARBA00012513"/>
    </source>
</evidence>
<organism evidence="11 12">
    <name type="scientific">Vitis vinifera</name>
    <name type="common">Grape</name>
    <dbReference type="NCBI Taxonomy" id="29760"/>
    <lineage>
        <taxon>Eukaryota</taxon>
        <taxon>Viridiplantae</taxon>
        <taxon>Streptophyta</taxon>
        <taxon>Embryophyta</taxon>
        <taxon>Tracheophyta</taxon>
        <taxon>Spermatophyta</taxon>
        <taxon>Magnoliopsida</taxon>
        <taxon>eudicotyledons</taxon>
        <taxon>Gunneridae</taxon>
        <taxon>Pentapetalae</taxon>
        <taxon>rosids</taxon>
        <taxon>Vitales</taxon>
        <taxon>Vitaceae</taxon>
        <taxon>Viteae</taxon>
        <taxon>Vitis</taxon>
    </lineage>
</organism>
<evidence type="ECO:0000256" key="6">
    <source>
        <dbReference type="ARBA" id="ARBA00022840"/>
    </source>
</evidence>
<evidence type="ECO:0000256" key="4">
    <source>
        <dbReference type="ARBA" id="ARBA00022741"/>
    </source>
</evidence>
<sequence length="662" mass="74675">MKGKSVTQCAEHLEGLIKGKEAAKGPPSAYISTGQNVGPLQAIASSFPVDLILPSNPPKRRRFGGPRCHDARGLPIKSLPFCVNYSTAGDNVAREATTSKRRRFKLLLKEKTPFYLIHLAHTKYRLVNITSLSLRPTWKLGMDRSTLALGPIMDLPIMHDSDRYDFVRDIGSGNFGIARLMRDKLTKELVAVKYIERGDKIDENVQREIINHRSLRHPNIVRFKEVILTPTHLAIVMEYAAGGELFERICKAGRFIEDEARFFFQQLISGVSYCHAMQICHRDLKLENTLLDGSPAPRLKICDFGYSKVLTVFIFLLQLVSFLCLSPGTGHSKDEMKIFLYPSLGHRDFLILNFFYPCSSFFTCEWHFSQSSVLHSQPKSTVGTPAYIAPEVLMRQEYDGKIADVWSCGVTLYVMLVGAYPFEDPDEPKDFRKTIQRILSVQYSIPSSVQISTECHHLISRIFVADPGARITIPEIKNHEWFLKNLPADLMDEKTIGNQFEEPDQPMQSHDEIMAIISEATVPAPGVYGLNSYMTDGLDMDDDMDLENDSDIDVDSSGEIKPRKCMVECVGNHSRYCSRKGIVVNLRALAQSHLVGFVLPCGGRGADWATCNTRLYACWSLLVMVPRQSELINCRRKCAVLLQDPPVLKFCFRNFQIVTNCS</sequence>
<evidence type="ECO:0000313" key="11">
    <source>
        <dbReference type="EMBL" id="RVX23575.1"/>
    </source>
</evidence>
<keyword evidence="2" id="KW-0723">Serine/threonine-protein kinase</keyword>
<dbReference type="GO" id="GO:0005524">
    <property type="term" value="F:ATP binding"/>
    <property type="evidence" value="ECO:0007669"/>
    <property type="project" value="UniProtKB-UniRule"/>
</dbReference>
<dbReference type="InterPro" id="IPR000719">
    <property type="entry name" value="Prot_kinase_dom"/>
</dbReference>
<evidence type="ECO:0000256" key="7">
    <source>
        <dbReference type="ARBA" id="ARBA00047899"/>
    </source>
</evidence>
<dbReference type="FunFam" id="3.30.200.20:FF:000045">
    <property type="entry name" value="Serine/threonine-protein kinase SRK2E"/>
    <property type="match status" value="1"/>
</dbReference>
<dbReference type="SMART" id="SM00220">
    <property type="entry name" value="S_TKc"/>
    <property type="match status" value="1"/>
</dbReference>
<name>A0A438KQU7_VITVI</name>
<dbReference type="EC" id="2.7.11.1" evidence="1"/>
<dbReference type="PANTHER" id="PTHR24343">
    <property type="entry name" value="SERINE/THREONINE KINASE"/>
    <property type="match status" value="1"/>
</dbReference>
<dbReference type="InterPro" id="IPR008271">
    <property type="entry name" value="Ser/Thr_kinase_AS"/>
</dbReference>
<dbReference type="PROSITE" id="PS00107">
    <property type="entry name" value="PROTEIN_KINASE_ATP"/>
    <property type="match status" value="1"/>
</dbReference>
<gene>
    <name evidence="11" type="primary">SAPK10_0</name>
    <name evidence="11" type="ORF">CK203_000282</name>
</gene>
<keyword evidence="3" id="KW-0808">Transferase</keyword>
<feature type="domain" description="Protein kinase" evidence="10">
    <location>
        <begin position="164"/>
        <end position="482"/>
    </location>
</feature>
<evidence type="ECO:0000256" key="3">
    <source>
        <dbReference type="ARBA" id="ARBA00022679"/>
    </source>
</evidence>
<dbReference type="InterPro" id="IPR017441">
    <property type="entry name" value="Protein_kinase_ATP_BS"/>
</dbReference>
<comment type="catalytic activity">
    <reaction evidence="7">
        <text>L-threonyl-[protein] + ATP = O-phospho-L-threonyl-[protein] + ADP + H(+)</text>
        <dbReference type="Rhea" id="RHEA:46608"/>
        <dbReference type="Rhea" id="RHEA-COMP:11060"/>
        <dbReference type="Rhea" id="RHEA-COMP:11605"/>
        <dbReference type="ChEBI" id="CHEBI:15378"/>
        <dbReference type="ChEBI" id="CHEBI:30013"/>
        <dbReference type="ChEBI" id="CHEBI:30616"/>
        <dbReference type="ChEBI" id="CHEBI:61977"/>
        <dbReference type="ChEBI" id="CHEBI:456216"/>
        <dbReference type="EC" id="2.7.11.1"/>
    </reaction>
</comment>
<evidence type="ECO:0000256" key="2">
    <source>
        <dbReference type="ARBA" id="ARBA00022527"/>
    </source>
</evidence>
<dbReference type="EMBL" id="QGNW01000001">
    <property type="protein sequence ID" value="RVX23575.1"/>
    <property type="molecule type" value="Genomic_DNA"/>
</dbReference>
<protein>
    <recommendedName>
        <fullName evidence="1">non-specific serine/threonine protein kinase</fullName>
        <ecNumber evidence="1">2.7.11.1</ecNumber>
    </recommendedName>
</protein>
<dbReference type="InterPro" id="IPR011009">
    <property type="entry name" value="Kinase-like_dom_sf"/>
</dbReference>
<comment type="caution">
    <text evidence="11">The sequence shown here is derived from an EMBL/GenBank/DDBJ whole genome shotgun (WGS) entry which is preliminary data.</text>
</comment>
<evidence type="ECO:0000256" key="8">
    <source>
        <dbReference type="ARBA" id="ARBA00048679"/>
    </source>
</evidence>
<dbReference type="PANTHER" id="PTHR24343:SF509">
    <property type="entry name" value="SERINE_THREONINE-PROTEIN KINASE SRK2E"/>
    <property type="match status" value="1"/>
</dbReference>
<dbReference type="Gene3D" id="1.10.510.10">
    <property type="entry name" value="Transferase(Phosphotransferase) domain 1"/>
    <property type="match status" value="1"/>
</dbReference>
<dbReference type="PROSITE" id="PS50011">
    <property type="entry name" value="PROTEIN_KINASE_DOM"/>
    <property type="match status" value="1"/>
</dbReference>
<evidence type="ECO:0000259" key="10">
    <source>
        <dbReference type="PROSITE" id="PS50011"/>
    </source>
</evidence>
<dbReference type="GO" id="GO:0004674">
    <property type="term" value="F:protein serine/threonine kinase activity"/>
    <property type="evidence" value="ECO:0007669"/>
    <property type="project" value="UniProtKB-KW"/>
</dbReference>
<reference evidence="11 12" key="1">
    <citation type="journal article" date="2018" name="PLoS Genet.">
        <title>Population sequencing reveals clonal diversity and ancestral inbreeding in the grapevine cultivar Chardonnay.</title>
        <authorList>
            <person name="Roach M.J."/>
            <person name="Johnson D.L."/>
            <person name="Bohlmann J."/>
            <person name="van Vuuren H.J."/>
            <person name="Jones S.J."/>
            <person name="Pretorius I.S."/>
            <person name="Schmidt S.A."/>
            <person name="Borneman A.R."/>
        </authorList>
    </citation>
    <scope>NUCLEOTIDE SEQUENCE [LARGE SCALE GENOMIC DNA]</scope>
    <source>
        <strain evidence="12">cv. Chardonnay</strain>
        <tissue evidence="11">Leaf</tissue>
    </source>
</reference>
<proteinExistence type="predicted"/>
<dbReference type="Proteomes" id="UP000288805">
    <property type="component" value="Unassembled WGS sequence"/>
</dbReference>
<accession>A0A438KQU7</accession>
<evidence type="ECO:0000256" key="9">
    <source>
        <dbReference type="PROSITE-ProRule" id="PRU10141"/>
    </source>
</evidence>
<evidence type="ECO:0000313" key="12">
    <source>
        <dbReference type="Proteomes" id="UP000288805"/>
    </source>
</evidence>
<dbReference type="SUPFAM" id="SSF56112">
    <property type="entry name" value="Protein kinase-like (PK-like)"/>
    <property type="match status" value="1"/>
</dbReference>